<evidence type="ECO:0000313" key="2">
    <source>
        <dbReference type="Proteomes" id="UP000789920"/>
    </source>
</evidence>
<feature type="non-terminal residue" evidence="1">
    <location>
        <position position="62"/>
    </location>
</feature>
<comment type="caution">
    <text evidence="1">The sequence shown here is derived from an EMBL/GenBank/DDBJ whole genome shotgun (WGS) entry which is preliminary data.</text>
</comment>
<protein>
    <submittedName>
        <fullName evidence="1">26700_t:CDS:1</fullName>
    </submittedName>
</protein>
<reference evidence="1" key="1">
    <citation type="submission" date="2021-06" db="EMBL/GenBank/DDBJ databases">
        <authorList>
            <person name="Kallberg Y."/>
            <person name="Tangrot J."/>
            <person name="Rosling A."/>
        </authorList>
    </citation>
    <scope>NUCLEOTIDE SEQUENCE</scope>
    <source>
        <strain evidence="1">MA461A</strain>
    </source>
</reference>
<evidence type="ECO:0000313" key="1">
    <source>
        <dbReference type="EMBL" id="CAG8806463.1"/>
    </source>
</evidence>
<gene>
    <name evidence="1" type="ORF">RPERSI_LOCUS22163</name>
</gene>
<dbReference type="Proteomes" id="UP000789920">
    <property type="component" value="Unassembled WGS sequence"/>
</dbReference>
<keyword evidence="2" id="KW-1185">Reference proteome</keyword>
<name>A0ACA9RSJ1_9GLOM</name>
<accession>A0ACA9RSJ1</accession>
<proteinExistence type="predicted"/>
<feature type="non-terminal residue" evidence="1">
    <location>
        <position position="1"/>
    </location>
</feature>
<sequence length="62" mass="6992">SQRRGRKQERLPTSERMPKRNIRGQRTTMALTVQQPISLSHSEPIVIGKNDSQEETSGSCAQ</sequence>
<organism evidence="1 2">
    <name type="scientific">Racocetra persica</name>
    <dbReference type="NCBI Taxonomy" id="160502"/>
    <lineage>
        <taxon>Eukaryota</taxon>
        <taxon>Fungi</taxon>
        <taxon>Fungi incertae sedis</taxon>
        <taxon>Mucoromycota</taxon>
        <taxon>Glomeromycotina</taxon>
        <taxon>Glomeromycetes</taxon>
        <taxon>Diversisporales</taxon>
        <taxon>Gigasporaceae</taxon>
        <taxon>Racocetra</taxon>
    </lineage>
</organism>
<dbReference type="EMBL" id="CAJVQC010066488">
    <property type="protein sequence ID" value="CAG8806463.1"/>
    <property type="molecule type" value="Genomic_DNA"/>
</dbReference>